<dbReference type="Pfam" id="PF00746">
    <property type="entry name" value="Gram_pos_anchor"/>
    <property type="match status" value="1"/>
</dbReference>
<evidence type="ECO:0000256" key="2">
    <source>
        <dbReference type="ARBA" id="ARBA00022525"/>
    </source>
</evidence>
<evidence type="ECO:0000256" key="4">
    <source>
        <dbReference type="ARBA" id="ARBA00022737"/>
    </source>
</evidence>
<feature type="compositionally biased region" description="Polar residues" evidence="6">
    <location>
        <begin position="104"/>
        <end position="115"/>
    </location>
</feature>
<evidence type="ECO:0000256" key="5">
    <source>
        <dbReference type="ARBA" id="ARBA00023088"/>
    </source>
</evidence>
<evidence type="ECO:0000313" key="10">
    <source>
        <dbReference type="Proteomes" id="UP000003987"/>
    </source>
</evidence>
<feature type="transmembrane region" description="Helical" evidence="7">
    <location>
        <begin position="21"/>
        <end position="42"/>
    </location>
</feature>
<keyword evidence="3" id="KW-0732">Signal</keyword>
<protein>
    <submittedName>
        <fullName evidence="9">Gram-positive signal peptide protein, YSIRK family</fullName>
    </submittedName>
</protein>
<feature type="domain" description="Gram-positive cocci surface proteins LPxTG" evidence="8">
    <location>
        <begin position="673"/>
        <end position="707"/>
    </location>
</feature>
<keyword evidence="7" id="KW-0812">Transmembrane</keyword>
<keyword evidence="7" id="KW-1133">Transmembrane helix</keyword>
<sequence>MLSRHNQKVMLQQNATTKQRFALRKLTVGVASVLVGLTFAGYNTSVSANAQNENGDTVAPTSDQKSETNNLNTKTLELGSTSTPKQLTSSKVEIKPFDPVKPSSELTSVSGGNTDKPSDLKPTPVEVGYNYFSKVTINYPGDQQVVEDSVPLTDNHDEQQLFKPIQLKKVEGYTPKVENVNTPLKPNATISQNDDGSYTLTLPKPYTPKTIDSMTINSNDEDYDYTVDYIIDDPSVTINYVDEEGKKVGEQKITGKPGYSYQIDYQYPEKYEPVNEDSQPQYANITNEKAAPITVKVKPKIRHWTEKKTITYIINVDGKQDYRHDYHFTKEHNTDETGGVPVWEGDNIGWTQPRTYIKPGYDTYINGEKTTETVAYSINPDDSSKDPYVIIDNVVYKALSQSIHIIYQNDEGKTVGKQEVSGVTDQTVDTVYKAPDGYFISDNRELPKTYTFNGDHNQDILVKVTKKAGQSDDPVTSNKDIANIVKFIDGDGNEVSHTVVSGKTGDKHNVKVPDGYHTKNQGHSVDVTIDDQKPEQIFTVIKDQSETGAPVTSDKDVLNVINYVDENGKTVKTDKVTGQDGDSITLSAPDGYHFVGQTPVLKINSSTPVQVVEVVADTPITNDTKPTKPIEQPSESDDERKSASVEVITSDSLKDSKSSSVVTTKTDHQSKQLPQTGNQSNVALVGLGAASLLGMFGLAGLARKRKE</sequence>
<feature type="transmembrane region" description="Helical" evidence="7">
    <location>
        <begin position="682"/>
        <end position="702"/>
    </location>
</feature>
<keyword evidence="1" id="KW-0134">Cell wall</keyword>
<dbReference type="EMBL" id="GG698806">
    <property type="protein sequence ID" value="EEU29716.1"/>
    <property type="molecule type" value="Genomic_DNA"/>
</dbReference>
<dbReference type="HOGENOM" id="CLU_414931_0_0_9"/>
<dbReference type="InterPro" id="IPR005877">
    <property type="entry name" value="YSIRK_signal_dom"/>
</dbReference>
<dbReference type="InterPro" id="IPR009459">
    <property type="entry name" value="MucBP_dom"/>
</dbReference>
<evidence type="ECO:0000256" key="1">
    <source>
        <dbReference type="ARBA" id="ARBA00022512"/>
    </source>
</evidence>
<dbReference type="InterPro" id="IPR019931">
    <property type="entry name" value="LPXTG_anchor"/>
</dbReference>
<feature type="region of interest" description="Disordered" evidence="6">
    <location>
        <begin position="617"/>
        <end position="680"/>
    </location>
</feature>
<proteinExistence type="predicted"/>
<keyword evidence="2" id="KW-0964">Secreted</keyword>
<evidence type="ECO:0000256" key="3">
    <source>
        <dbReference type="ARBA" id="ARBA00022729"/>
    </source>
</evidence>
<evidence type="ECO:0000256" key="7">
    <source>
        <dbReference type="SAM" id="Phobius"/>
    </source>
</evidence>
<evidence type="ECO:0000259" key="8">
    <source>
        <dbReference type="PROSITE" id="PS50847"/>
    </source>
</evidence>
<keyword evidence="4" id="KW-0677">Repeat</keyword>
<name>C7XXG5_9LACO</name>
<dbReference type="Proteomes" id="UP000003987">
    <property type="component" value="Unassembled WGS sequence"/>
</dbReference>
<organism evidence="9 10">
    <name type="scientific">Limosilactobacillus coleohominis 101-4-CHN</name>
    <dbReference type="NCBI Taxonomy" id="575594"/>
    <lineage>
        <taxon>Bacteria</taxon>
        <taxon>Bacillati</taxon>
        <taxon>Bacillota</taxon>
        <taxon>Bacilli</taxon>
        <taxon>Lactobacillales</taxon>
        <taxon>Lactobacillaceae</taxon>
        <taxon>Limosilactobacillus</taxon>
    </lineage>
</organism>
<evidence type="ECO:0000256" key="6">
    <source>
        <dbReference type="SAM" id="MobiDB-lite"/>
    </source>
</evidence>
<reference evidence="9 10" key="1">
    <citation type="submission" date="2009-06" db="EMBL/GenBank/DDBJ databases">
        <title>The Genome Sequence of Lactobacillus coleohominis strain 101-4-CHN.</title>
        <authorList>
            <consortium name="The Broad Institute Genome Sequencing Platform"/>
            <person name="Ward D."/>
            <person name="Young S.K."/>
            <person name="Zeng Q."/>
            <person name="Koehrsen M."/>
            <person name="Alvarado L."/>
            <person name="Berlin A."/>
            <person name="Borenstein D."/>
            <person name="Chen Z."/>
            <person name="Engels R."/>
            <person name="Freedman E."/>
            <person name="Gellesch M."/>
            <person name="Goldberg J."/>
            <person name="Griggs A."/>
            <person name="Gujja S."/>
            <person name="Heiman D."/>
            <person name="Hepburn T."/>
            <person name="Howarth C."/>
            <person name="Jen D."/>
            <person name="Larson L."/>
            <person name="Lewis B."/>
            <person name="Mehta T."/>
            <person name="Park D."/>
            <person name="Pearson M."/>
            <person name="Roberts A."/>
            <person name="Saif S."/>
            <person name="Shea T."/>
            <person name="Shenoy N."/>
            <person name="Sisk P."/>
            <person name="Stolte C."/>
            <person name="Sykes S."/>
            <person name="Walk T."/>
            <person name="White J."/>
            <person name="Yandava C."/>
            <person name="Liu Y."/>
            <person name="Xu Q."/>
            <person name="Lander E."/>
            <person name="Nusbaum C."/>
            <person name="Galagan J."/>
            <person name="Birren B."/>
        </authorList>
    </citation>
    <scope>NUCLEOTIDE SEQUENCE [LARGE SCALE GENOMIC DNA]</scope>
    <source>
        <strain evidence="9 10">101-4-CHN</strain>
    </source>
</reference>
<keyword evidence="5" id="KW-0572">Peptidoglycan-anchor</keyword>
<gene>
    <name evidence="9" type="ORF">HMPREF0501_01510</name>
</gene>
<feature type="compositionally biased region" description="Polar residues" evidence="6">
    <location>
        <begin position="671"/>
        <end position="680"/>
    </location>
</feature>
<feature type="compositionally biased region" description="Polar residues" evidence="6">
    <location>
        <begin position="47"/>
        <end position="91"/>
    </location>
</feature>
<dbReference type="Pfam" id="PF06458">
    <property type="entry name" value="MucBP"/>
    <property type="match status" value="3"/>
</dbReference>
<dbReference type="PROSITE" id="PS50847">
    <property type="entry name" value="GRAM_POS_ANCHORING"/>
    <property type="match status" value="1"/>
</dbReference>
<dbReference type="RefSeq" id="WP_006917450.1">
    <property type="nucleotide sequence ID" value="NZ_GG698806.1"/>
</dbReference>
<dbReference type="STRING" id="575594.HMPREF0501_01510"/>
<dbReference type="Gene3D" id="3.10.20.320">
    <property type="entry name" value="Putative peptidoglycan bound protein (lpxtg motif)"/>
    <property type="match status" value="2"/>
</dbReference>
<keyword evidence="10" id="KW-1185">Reference proteome</keyword>
<dbReference type="NCBIfam" id="TIGR01168">
    <property type="entry name" value="YSIRK_signal"/>
    <property type="match status" value="1"/>
</dbReference>
<evidence type="ECO:0000313" key="9">
    <source>
        <dbReference type="EMBL" id="EEU29716.1"/>
    </source>
</evidence>
<accession>C7XXG5</accession>
<feature type="compositionally biased region" description="Polar residues" evidence="6">
    <location>
        <begin position="179"/>
        <end position="196"/>
    </location>
</feature>
<dbReference type="NCBIfam" id="TIGR01167">
    <property type="entry name" value="LPXTG_anchor"/>
    <property type="match status" value="1"/>
</dbReference>
<feature type="region of interest" description="Disordered" evidence="6">
    <location>
        <begin position="179"/>
        <end position="204"/>
    </location>
</feature>
<dbReference type="OrthoDB" id="2255228at2"/>
<dbReference type="AlphaFoldDB" id="C7XXG5"/>
<feature type="region of interest" description="Disordered" evidence="6">
    <location>
        <begin position="47"/>
        <end position="123"/>
    </location>
</feature>
<keyword evidence="7" id="KW-0472">Membrane</keyword>
<dbReference type="Pfam" id="PF04650">
    <property type="entry name" value="YSIRK_signal"/>
    <property type="match status" value="1"/>
</dbReference>